<feature type="signal peptide" evidence="4">
    <location>
        <begin position="1"/>
        <end position="23"/>
    </location>
</feature>
<evidence type="ECO:0000313" key="7">
    <source>
        <dbReference type="Proteomes" id="UP000468531"/>
    </source>
</evidence>
<proteinExistence type="inferred from homology"/>
<evidence type="ECO:0000313" key="6">
    <source>
        <dbReference type="EMBL" id="NEV02626.1"/>
    </source>
</evidence>
<accession>A0A6P1BW12</accession>
<dbReference type="PANTHER" id="PTHR30085:SF2">
    <property type="entry name" value="GLUTAMATE_ASPARTATE IMPORT SOLUTE-BINDING PROTEIN"/>
    <property type="match status" value="1"/>
</dbReference>
<dbReference type="SUPFAM" id="SSF53850">
    <property type="entry name" value="Periplasmic binding protein-like II"/>
    <property type="match status" value="1"/>
</dbReference>
<evidence type="ECO:0000256" key="3">
    <source>
        <dbReference type="ARBA" id="ARBA00022729"/>
    </source>
</evidence>
<keyword evidence="3 4" id="KW-0732">Signal</keyword>
<dbReference type="SMART" id="SM00062">
    <property type="entry name" value="PBPb"/>
    <property type="match status" value="1"/>
</dbReference>
<dbReference type="EMBL" id="VKHP01000394">
    <property type="protein sequence ID" value="NEV02626.1"/>
    <property type="molecule type" value="Genomic_DNA"/>
</dbReference>
<name>A0A6P1BW12_9BRAD</name>
<keyword evidence="7" id="KW-1185">Reference proteome</keyword>
<dbReference type="GO" id="GO:0005576">
    <property type="term" value="C:extracellular region"/>
    <property type="evidence" value="ECO:0007669"/>
    <property type="project" value="TreeGrafter"/>
</dbReference>
<dbReference type="RefSeq" id="WP_163162908.1">
    <property type="nucleotide sequence ID" value="NZ_VKHP01000394.1"/>
</dbReference>
<evidence type="ECO:0000256" key="1">
    <source>
        <dbReference type="ARBA" id="ARBA00010333"/>
    </source>
</evidence>
<organism evidence="6 7">
    <name type="scientific">Bradyrhizobium uaiense</name>
    <dbReference type="NCBI Taxonomy" id="2594946"/>
    <lineage>
        <taxon>Bacteria</taxon>
        <taxon>Pseudomonadati</taxon>
        <taxon>Pseudomonadota</taxon>
        <taxon>Alphaproteobacteria</taxon>
        <taxon>Hyphomicrobiales</taxon>
        <taxon>Nitrobacteraceae</taxon>
        <taxon>Bradyrhizobium</taxon>
    </lineage>
</organism>
<dbReference type="InterPro" id="IPR001638">
    <property type="entry name" value="Solute-binding_3/MltF_N"/>
</dbReference>
<feature type="domain" description="Solute-binding protein family 3/N-terminal" evidence="5">
    <location>
        <begin position="35"/>
        <end position="268"/>
    </location>
</feature>
<dbReference type="AlphaFoldDB" id="A0A6P1BW12"/>
<evidence type="ECO:0000256" key="2">
    <source>
        <dbReference type="ARBA" id="ARBA00022448"/>
    </source>
</evidence>
<sequence length="297" mass="32048">MAKMFALLSAIAITATAISTAHAGPTLDNIRSKKVITIGYREASIPFSYLGADQKPVGFSLDLCAHVVDRLKVDLGTPDIQTKLTPVNSSNRIPLIQNGTIDIECGGTASSKQRLEQVSFSVATFASQTAWLAKASSGLKTPKDLKGKTVVVTQGSDALGIAKGISQQDDLNLTIAQAKDHAESLLLLTTGRVAAWVEADILLAGMKADYAKPADLIFLNADYGTIYYYGLMFSKDDPDFKKLVDDVLSKLMASGEFTKIYDKWFVAAIPPKNINLNFPMTDALKERVAHPSDVVNY</sequence>
<evidence type="ECO:0000259" key="5">
    <source>
        <dbReference type="SMART" id="SM00062"/>
    </source>
</evidence>
<dbReference type="GO" id="GO:0030288">
    <property type="term" value="C:outer membrane-bounded periplasmic space"/>
    <property type="evidence" value="ECO:0007669"/>
    <property type="project" value="TreeGrafter"/>
</dbReference>
<evidence type="ECO:0000256" key="4">
    <source>
        <dbReference type="SAM" id="SignalP"/>
    </source>
</evidence>
<dbReference type="PANTHER" id="PTHR30085">
    <property type="entry name" value="AMINO ACID ABC TRANSPORTER PERMEASE"/>
    <property type="match status" value="1"/>
</dbReference>
<protein>
    <submittedName>
        <fullName evidence="6">Amino acid ABC transporter substrate-binding protein</fullName>
    </submittedName>
</protein>
<keyword evidence="2" id="KW-0813">Transport</keyword>
<dbReference type="Pfam" id="PF00497">
    <property type="entry name" value="SBP_bac_3"/>
    <property type="match status" value="1"/>
</dbReference>
<dbReference type="Gene3D" id="3.40.190.10">
    <property type="entry name" value="Periplasmic binding protein-like II"/>
    <property type="match status" value="2"/>
</dbReference>
<feature type="chain" id="PRO_5026781603" evidence="4">
    <location>
        <begin position="24"/>
        <end position="297"/>
    </location>
</feature>
<dbReference type="CDD" id="cd13688">
    <property type="entry name" value="PBP2_GltI_DEBP"/>
    <property type="match status" value="1"/>
</dbReference>
<dbReference type="GO" id="GO:0006865">
    <property type="term" value="P:amino acid transport"/>
    <property type="evidence" value="ECO:0007669"/>
    <property type="project" value="TreeGrafter"/>
</dbReference>
<dbReference type="InterPro" id="IPR051455">
    <property type="entry name" value="Bact_solute-bind_prot3"/>
</dbReference>
<comment type="caution">
    <text evidence="6">The sequence shown here is derived from an EMBL/GenBank/DDBJ whole genome shotgun (WGS) entry which is preliminary data.</text>
</comment>
<gene>
    <name evidence="6" type="ORF">FNJ47_44860</name>
</gene>
<dbReference type="Proteomes" id="UP000468531">
    <property type="component" value="Unassembled WGS sequence"/>
</dbReference>
<reference evidence="6 7" key="1">
    <citation type="journal article" date="2020" name="Arch. Microbiol.">
        <title>Bradyrhizobium uaiense sp. nov., a new highly efficient cowpea symbiont.</title>
        <authorList>
            <person name="Cabral Michel D."/>
            <person name="Azarias Guimaraes A."/>
            <person name="Martins da Costa E."/>
            <person name="Soares de Carvalho T."/>
            <person name="Balsanelli E."/>
            <person name="Willems A."/>
            <person name="Maltempi de Souza E."/>
            <person name="de Souza Moreira F.M."/>
        </authorList>
    </citation>
    <scope>NUCLEOTIDE SEQUENCE [LARGE SCALE GENOMIC DNA]</scope>
    <source>
        <strain evidence="6 7">UFLA 03-164</strain>
    </source>
</reference>
<comment type="similarity">
    <text evidence="1">Belongs to the bacterial solute-binding protein 3 family.</text>
</comment>